<name>A0A0D0AV75_9AGAM</name>
<dbReference type="AlphaFoldDB" id="A0A0D0AV75"/>
<accession>A0A0D0AV75</accession>
<sequence>MPRDIQTHDPPHRHSPSPSTNDVVQTPVLENSTLSAPADTRTICYAKEHSPAARHRKGGYRCLTECAA</sequence>
<reference evidence="3" key="2">
    <citation type="submission" date="2015-01" db="EMBL/GenBank/DDBJ databases">
        <title>Evolutionary Origins and Diversification of the Mycorrhizal Mutualists.</title>
        <authorList>
            <consortium name="DOE Joint Genome Institute"/>
            <consortium name="Mycorrhizal Genomics Consortium"/>
            <person name="Kohler A."/>
            <person name="Kuo A."/>
            <person name="Nagy L.G."/>
            <person name="Floudas D."/>
            <person name="Copeland A."/>
            <person name="Barry K.W."/>
            <person name="Cichocki N."/>
            <person name="Veneault-Fourrey C."/>
            <person name="LaButti K."/>
            <person name="Lindquist E.A."/>
            <person name="Lipzen A."/>
            <person name="Lundell T."/>
            <person name="Morin E."/>
            <person name="Murat C."/>
            <person name="Riley R."/>
            <person name="Ohm R."/>
            <person name="Sun H."/>
            <person name="Tunlid A."/>
            <person name="Henrissat B."/>
            <person name="Grigoriev I.V."/>
            <person name="Hibbett D.S."/>
            <person name="Martin F."/>
        </authorList>
    </citation>
    <scope>NUCLEOTIDE SEQUENCE [LARGE SCALE GENOMIC DNA]</scope>
    <source>
        <strain evidence="3">UH-Slu-Lm8-n1</strain>
    </source>
</reference>
<organism evidence="2 3">
    <name type="scientific">Suillus luteus UH-Slu-Lm8-n1</name>
    <dbReference type="NCBI Taxonomy" id="930992"/>
    <lineage>
        <taxon>Eukaryota</taxon>
        <taxon>Fungi</taxon>
        <taxon>Dikarya</taxon>
        <taxon>Basidiomycota</taxon>
        <taxon>Agaricomycotina</taxon>
        <taxon>Agaricomycetes</taxon>
        <taxon>Agaricomycetidae</taxon>
        <taxon>Boletales</taxon>
        <taxon>Suillineae</taxon>
        <taxon>Suillaceae</taxon>
        <taxon>Suillus</taxon>
    </lineage>
</organism>
<feature type="region of interest" description="Disordered" evidence="1">
    <location>
        <begin position="1"/>
        <end position="34"/>
    </location>
</feature>
<evidence type="ECO:0000313" key="2">
    <source>
        <dbReference type="EMBL" id="KIK45546.1"/>
    </source>
</evidence>
<reference evidence="2 3" key="1">
    <citation type="submission" date="2014-04" db="EMBL/GenBank/DDBJ databases">
        <authorList>
            <consortium name="DOE Joint Genome Institute"/>
            <person name="Kuo A."/>
            <person name="Ruytinx J."/>
            <person name="Rineau F."/>
            <person name="Colpaert J."/>
            <person name="Kohler A."/>
            <person name="Nagy L.G."/>
            <person name="Floudas D."/>
            <person name="Copeland A."/>
            <person name="Barry K.W."/>
            <person name="Cichocki N."/>
            <person name="Veneault-Fourrey C."/>
            <person name="LaButti K."/>
            <person name="Lindquist E.A."/>
            <person name="Lipzen A."/>
            <person name="Lundell T."/>
            <person name="Morin E."/>
            <person name="Murat C."/>
            <person name="Sun H."/>
            <person name="Tunlid A."/>
            <person name="Henrissat B."/>
            <person name="Grigoriev I.V."/>
            <person name="Hibbett D.S."/>
            <person name="Martin F."/>
            <person name="Nordberg H.P."/>
            <person name="Cantor M.N."/>
            <person name="Hua S.X."/>
        </authorList>
    </citation>
    <scope>NUCLEOTIDE SEQUENCE [LARGE SCALE GENOMIC DNA]</scope>
    <source>
        <strain evidence="2 3">UH-Slu-Lm8-n1</strain>
    </source>
</reference>
<dbReference type="EMBL" id="KN835171">
    <property type="protein sequence ID" value="KIK45546.1"/>
    <property type="molecule type" value="Genomic_DNA"/>
</dbReference>
<proteinExistence type="predicted"/>
<gene>
    <name evidence="2" type="ORF">CY34DRAFT_801478</name>
</gene>
<feature type="compositionally biased region" description="Basic and acidic residues" evidence="1">
    <location>
        <begin position="1"/>
        <end position="12"/>
    </location>
</feature>
<protein>
    <submittedName>
        <fullName evidence="2">Uncharacterized protein</fullName>
    </submittedName>
</protein>
<evidence type="ECO:0000313" key="3">
    <source>
        <dbReference type="Proteomes" id="UP000054485"/>
    </source>
</evidence>
<dbReference type="InParanoid" id="A0A0D0AV75"/>
<dbReference type="Proteomes" id="UP000054485">
    <property type="component" value="Unassembled WGS sequence"/>
</dbReference>
<evidence type="ECO:0000256" key="1">
    <source>
        <dbReference type="SAM" id="MobiDB-lite"/>
    </source>
</evidence>
<keyword evidence="3" id="KW-1185">Reference proteome</keyword>
<dbReference type="HOGENOM" id="CLU_2795657_0_0_1"/>
<feature type="compositionally biased region" description="Polar residues" evidence="1">
    <location>
        <begin position="20"/>
        <end position="34"/>
    </location>
</feature>